<reference evidence="1 2" key="1">
    <citation type="journal article" date="2013" name="PLoS ONE">
        <title>Poles Apart: Arctic and Antarctic Octadecabacter strains Share High Genome Plasticity and a New Type of Xanthorhodopsin.</title>
        <authorList>
            <person name="Vollmers J."/>
            <person name="Voget S."/>
            <person name="Dietrich S."/>
            <person name="Gollnow K."/>
            <person name="Smits M."/>
            <person name="Meyer K."/>
            <person name="Brinkhoff T."/>
            <person name="Simon M."/>
            <person name="Daniel R."/>
        </authorList>
    </citation>
    <scope>NUCLEOTIDE SEQUENCE [LARGE SCALE GENOMIC DNA]</scope>
    <source>
        <strain evidence="1 2">307</strain>
    </source>
</reference>
<dbReference type="EMBL" id="CP003740">
    <property type="protein sequence ID" value="AGI68690.1"/>
    <property type="molecule type" value="Genomic_DNA"/>
</dbReference>
<dbReference type="KEGG" id="oat:OAN307_c31560"/>
<dbReference type="eggNOG" id="ENOG502ZW8N">
    <property type="taxonomic scope" value="Bacteria"/>
</dbReference>
<accession>M9RFT8</accession>
<dbReference type="OrthoDB" id="7872932at2"/>
<dbReference type="RefSeq" id="WP_015500671.1">
    <property type="nucleotide sequence ID" value="NC_020911.1"/>
</dbReference>
<keyword evidence="2" id="KW-1185">Reference proteome</keyword>
<dbReference type="Proteomes" id="UP000005307">
    <property type="component" value="Chromosome"/>
</dbReference>
<gene>
    <name evidence="1" type="ORF">OAN307_c31560</name>
</gene>
<dbReference type="STRING" id="391626.OAN307_c31560"/>
<dbReference type="HOGENOM" id="CLU_1711385_0_0_5"/>
<evidence type="ECO:0000313" key="2">
    <source>
        <dbReference type="Proteomes" id="UP000005307"/>
    </source>
</evidence>
<proteinExistence type="predicted"/>
<evidence type="ECO:0000313" key="1">
    <source>
        <dbReference type="EMBL" id="AGI68690.1"/>
    </source>
</evidence>
<sequence>MTTERKRVLAIAVASGKVAYVFLIDGKLKDWHCSRAASLSAPKGRSLFRRAVARFEPSLVVTEDPFKPTRKSGISLEVLNALVQELTDSATPHHLVQRDQQFANKYHEAQSLAKRFPAIAPWLPKTPKIWEAEPVSAIYFEALSMAALIIDDG</sequence>
<name>M9RFT8_9RHOB</name>
<protein>
    <submittedName>
        <fullName evidence="1">Uncharacterized protein</fullName>
    </submittedName>
</protein>
<dbReference type="AlphaFoldDB" id="M9RFT8"/>
<organism evidence="1 2">
    <name type="scientific">Octadecabacter antarcticus 307</name>
    <dbReference type="NCBI Taxonomy" id="391626"/>
    <lineage>
        <taxon>Bacteria</taxon>
        <taxon>Pseudomonadati</taxon>
        <taxon>Pseudomonadota</taxon>
        <taxon>Alphaproteobacteria</taxon>
        <taxon>Rhodobacterales</taxon>
        <taxon>Roseobacteraceae</taxon>
        <taxon>Octadecabacter</taxon>
    </lineage>
</organism>